<name>A0A6I4VZ04_9ACTN</name>
<protein>
    <recommendedName>
        <fullName evidence="4">DUF3558 domain-containing protein</fullName>
    </recommendedName>
</protein>
<feature type="region of interest" description="Disordered" evidence="1">
    <location>
        <begin position="1"/>
        <end position="40"/>
    </location>
</feature>
<comment type="caution">
    <text evidence="2">The sequence shown here is derived from an EMBL/GenBank/DDBJ whole genome shotgun (WGS) entry which is preliminary data.</text>
</comment>
<gene>
    <name evidence="2" type="ORF">GQ466_04090</name>
</gene>
<dbReference type="AlphaFoldDB" id="A0A6I4VZ04"/>
<accession>A0A6I4VZ04</accession>
<dbReference type="Proteomes" id="UP000431901">
    <property type="component" value="Unassembled WGS sequence"/>
</dbReference>
<reference evidence="2 3" key="1">
    <citation type="submission" date="2019-12" db="EMBL/GenBank/DDBJ databases">
        <title>Nocardia macrotermitis sp. nov. and Nocardia aurantia sp. nov., isolated from the gut of the fungus growing-termite Macrotermes natalensis.</title>
        <authorList>
            <person name="Christine B."/>
            <person name="Rene B."/>
        </authorList>
    </citation>
    <scope>NUCLEOTIDE SEQUENCE [LARGE SCALE GENOMIC DNA]</scope>
    <source>
        <strain evidence="2 3">DSM 102126</strain>
    </source>
</reference>
<keyword evidence="3" id="KW-1185">Reference proteome</keyword>
<evidence type="ECO:0000313" key="2">
    <source>
        <dbReference type="EMBL" id="MXQ63207.1"/>
    </source>
</evidence>
<evidence type="ECO:0008006" key="4">
    <source>
        <dbReference type="Google" id="ProtNLM"/>
    </source>
</evidence>
<evidence type="ECO:0000313" key="3">
    <source>
        <dbReference type="Proteomes" id="UP000431901"/>
    </source>
</evidence>
<evidence type="ECO:0000256" key="1">
    <source>
        <dbReference type="SAM" id="MobiDB-lite"/>
    </source>
</evidence>
<feature type="compositionally biased region" description="Low complexity" evidence="1">
    <location>
        <begin position="18"/>
        <end position="35"/>
    </location>
</feature>
<dbReference type="RefSeq" id="WP_161101401.1">
    <property type="nucleotide sequence ID" value="NZ_WUTW01000001.1"/>
</dbReference>
<organism evidence="2 3">
    <name type="scientific">Actinomadura rayongensis</name>
    <dbReference type="NCBI Taxonomy" id="1429076"/>
    <lineage>
        <taxon>Bacteria</taxon>
        <taxon>Bacillati</taxon>
        <taxon>Actinomycetota</taxon>
        <taxon>Actinomycetes</taxon>
        <taxon>Streptosporangiales</taxon>
        <taxon>Thermomonosporaceae</taxon>
        <taxon>Actinomadura</taxon>
    </lineage>
</organism>
<sequence length="184" mass="20042">MGLGGWFLGSEGTPDTGPKPSHAPSSPTTSPGSWPAFYDPPDPCTLIDPAKVDELRQLAEVKPKKKDVVTVPGTCTWELDRPGGTTSVIVKINDLRTRTTQQIPGAPPWATMKCAGTVLRADGGQYCQGTDRRSFLSVSRRNLYAWVMWADTAVSRTRPDGRRVAVENRVNRQLADQLLARLPG</sequence>
<dbReference type="EMBL" id="WUTW01000001">
    <property type="protein sequence ID" value="MXQ63207.1"/>
    <property type="molecule type" value="Genomic_DNA"/>
</dbReference>
<proteinExistence type="predicted"/>